<evidence type="ECO:0000256" key="2">
    <source>
        <dbReference type="SAM" id="Phobius"/>
    </source>
</evidence>
<feature type="region of interest" description="Disordered" evidence="1">
    <location>
        <begin position="171"/>
        <end position="195"/>
    </location>
</feature>
<accession>A0ABZ2M5Q4</accession>
<evidence type="ECO:0008006" key="5">
    <source>
        <dbReference type="Google" id="ProtNLM"/>
    </source>
</evidence>
<sequence length="535" mass="57734">MSQAKSAVDHGARIRLAALGALWALFAVTFAICRARTGGTFIYPLDDSYIHLALARTISEHGIYGVTPYEFTPTSSSIVWPLLLVGARLLSTSDLVPLLLNASLASALVLVVDRTLEREGYRGKGRLLGCAGILFAIPIVPLVFIGMEHTLHVVAVILLVQACVAALADDGNEEDETDKDDKGDKDKEERSPNRATATHVARVAIFASLAMGARYETLFVVAPLGVLALVRGRLGVAIALGLGAAVPLVGYAAFSVAKGGPVFPISVLLKRNDIGVAMWLPTLGRRLIENPHLLALLTLLSLDYVETRARGIGHRRRSMLLVAAGALVLHTLFAQTGWLFRYEAYVVALALVALSGSLIEHRSRPLRLLLPLALALLPVFVRGMGGLRAVPKASANIYEQQVQMARFLAQYYRGGRVVVQDIGAVSYWADVRIVDLIGLGSLDVATLQLKGALDGAAIERLTRDASIAIVDEGYTPPPHWRKVGLWRNSQNTVCRDDAVSLYVIHADEEARLTASLREFSPQLPAGIEQSGPYTR</sequence>
<protein>
    <recommendedName>
        <fullName evidence="5">Mannosyltransferase</fullName>
    </recommendedName>
</protein>
<organism evidence="3 4">
    <name type="scientific">Pendulispora albinea</name>
    <dbReference type="NCBI Taxonomy" id="2741071"/>
    <lineage>
        <taxon>Bacteria</taxon>
        <taxon>Pseudomonadati</taxon>
        <taxon>Myxococcota</taxon>
        <taxon>Myxococcia</taxon>
        <taxon>Myxococcales</taxon>
        <taxon>Sorangiineae</taxon>
        <taxon>Pendulisporaceae</taxon>
        <taxon>Pendulispora</taxon>
    </lineage>
</organism>
<dbReference type="RefSeq" id="WP_394826576.1">
    <property type="nucleotide sequence ID" value="NZ_CP089984.1"/>
</dbReference>
<evidence type="ECO:0000256" key="1">
    <source>
        <dbReference type="SAM" id="MobiDB-lite"/>
    </source>
</evidence>
<name>A0ABZ2M5Q4_9BACT</name>
<reference evidence="3 4" key="1">
    <citation type="submission" date="2021-12" db="EMBL/GenBank/DDBJ databases">
        <title>Discovery of the Pendulisporaceae a myxobacterial family with distinct sporulation behavior and unique specialized metabolism.</title>
        <authorList>
            <person name="Garcia R."/>
            <person name="Popoff A."/>
            <person name="Bader C.D."/>
            <person name="Loehr J."/>
            <person name="Walesch S."/>
            <person name="Walt C."/>
            <person name="Boldt J."/>
            <person name="Bunk B."/>
            <person name="Haeckl F.J.F.P.J."/>
            <person name="Gunesch A.P."/>
            <person name="Birkelbach J."/>
            <person name="Nuebel U."/>
            <person name="Pietschmann T."/>
            <person name="Bach T."/>
            <person name="Mueller R."/>
        </authorList>
    </citation>
    <scope>NUCLEOTIDE SEQUENCE [LARGE SCALE GENOMIC DNA]</scope>
    <source>
        <strain evidence="3 4">MSr11954</strain>
    </source>
</reference>
<feature type="transmembrane region" description="Helical" evidence="2">
    <location>
        <begin position="318"/>
        <end position="338"/>
    </location>
</feature>
<feature type="compositionally biased region" description="Basic and acidic residues" evidence="1">
    <location>
        <begin position="179"/>
        <end position="192"/>
    </location>
</feature>
<feature type="transmembrane region" description="Helical" evidence="2">
    <location>
        <begin position="200"/>
        <end position="222"/>
    </location>
</feature>
<proteinExistence type="predicted"/>
<evidence type="ECO:0000313" key="3">
    <source>
        <dbReference type="EMBL" id="WXB16946.1"/>
    </source>
</evidence>
<dbReference type="EMBL" id="CP089984">
    <property type="protein sequence ID" value="WXB16946.1"/>
    <property type="molecule type" value="Genomic_DNA"/>
</dbReference>
<gene>
    <name evidence="3" type="ORF">LZC94_06645</name>
</gene>
<feature type="transmembrane region" description="Helical" evidence="2">
    <location>
        <begin position="368"/>
        <end position="387"/>
    </location>
</feature>
<evidence type="ECO:0000313" key="4">
    <source>
        <dbReference type="Proteomes" id="UP001370348"/>
    </source>
</evidence>
<keyword evidence="2" id="KW-1133">Transmembrane helix</keyword>
<keyword evidence="4" id="KW-1185">Reference proteome</keyword>
<feature type="transmembrane region" description="Helical" evidence="2">
    <location>
        <begin position="151"/>
        <end position="168"/>
    </location>
</feature>
<keyword evidence="2" id="KW-0472">Membrane</keyword>
<feature type="transmembrane region" description="Helical" evidence="2">
    <location>
        <begin position="234"/>
        <end position="254"/>
    </location>
</feature>
<feature type="transmembrane region" description="Helical" evidence="2">
    <location>
        <begin position="95"/>
        <end position="113"/>
    </location>
</feature>
<feature type="transmembrane region" description="Helical" evidence="2">
    <location>
        <begin position="125"/>
        <end position="145"/>
    </location>
</feature>
<keyword evidence="2" id="KW-0812">Transmembrane</keyword>
<dbReference type="Proteomes" id="UP001370348">
    <property type="component" value="Chromosome"/>
</dbReference>
<feature type="transmembrane region" description="Helical" evidence="2">
    <location>
        <begin position="344"/>
        <end position="361"/>
    </location>
</feature>